<sequence length="734" mass="81572">MNPLLIRRRVVWTMVLLLMAGIAGGWRVSEVPAAPWEASAAMQAPASDSPLLKGQYVKKGNRADTIRATLAAFGLPNLEGEWYHIGPFDNTDNAGFDTPYPPEKKFDPTASYLGKGNQKVTWQKLEGFTPGRIFDLIRLYPRYRTNTVAYLYHRFESPLAFRLAVSLGSDDTLSVFFNGKRLLHEPYHRAAAADQDFVELDIQRGSNELLLKIGQAGGDWAVYINPAQLPTVLPAGVRQQLDKDFPFQRTATPAIARGGREAEHYRLLTIPLPSDCVLEVGGLGFRPDSQLLACTRRGEIWRIENALAEDPQQVRFHRFASGLHEALGLWVESNQVVYVVQRPELTRIRDVNGDGLADEYVTVCDQWGVSGDYHEFAFGPARDKQGNFYITLNVGFGGGHQAKVPWRGWCVKVTPQGRLEPVACGLRSPNGINFSPDGELFYCDNQGEWVATNKMHHIRPGRFFGHQASLRWVKDSPFAGLLPDKAASGMRYDGVDGSGRFTGRYPPHDPPAIWFPYGRMGQSVSEPVWDTTGGKFGPFAGQCFVGDQTRATVMRVALEQVNGVYQGACFPFRSGLQCGVNRLCFAPDGSLMIGQTNRGWGSLGGKPYGLQRLIYTGKEPFEVHHITLTPQGFDLVFTQPLDPASIAPAQPRPPITVSSFTYIYHSNYGCPEIDTRAEKVGALVLSPDRRTLTVPVEGLRKGRVYEIRLEGIRNAQGEALLHPEAYYTLNELRR</sequence>
<name>A0A7V8VEP9_9BACT</name>
<dbReference type="InterPro" id="IPR055557">
    <property type="entry name" value="DUF7133"/>
</dbReference>
<dbReference type="EMBL" id="JACEFB010000006">
    <property type="protein sequence ID" value="MBA2226586.1"/>
    <property type="molecule type" value="Genomic_DNA"/>
</dbReference>
<evidence type="ECO:0000313" key="2">
    <source>
        <dbReference type="EMBL" id="MBA2226586.1"/>
    </source>
</evidence>
<feature type="domain" description="DUF7133" evidence="1">
    <location>
        <begin position="313"/>
        <end position="451"/>
    </location>
</feature>
<keyword evidence="3" id="KW-1185">Reference proteome</keyword>
<dbReference type="Pfam" id="PF23500">
    <property type="entry name" value="DUF7133"/>
    <property type="match status" value="1"/>
</dbReference>
<accession>A0A7V8VEP9</accession>
<proteinExistence type="predicted"/>
<dbReference type="Gene3D" id="2.120.10.30">
    <property type="entry name" value="TolB, C-terminal domain"/>
    <property type="match status" value="1"/>
</dbReference>
<dbReference type="PANTHER" id="PTHR33546:SF1">
    <property type="entry name" value="LARGE, MULTIFUNCTIONAL SECRETED PROTEIN"/>
    <property type="match status" value="1"/>
</dbReference>
<dbReference type="RefSeq" id="WP_194538015.1">
    <property type="nucleotide sequence ID" value="NZ_JACEFB010000006.1"/>
</dbReference>
<dbReference type="Proteomes" id="UP000542342">
    <property type="component" value="Unassembled WGS sequence"/>
</dbReference>
<protein>
    <recommendedName>
        <fullName evidence="1">DUF7133 domain-containing protein</fullName>
    </recommendedName>
</protein>
<dbReference type="PANTHER" id="PTHR33546">
    <property type="entry name" value="LARGE, MULTIFUNCTIONAL SECRETED PROTEIN-RELATED"/>
    <property type="match status" value="1"/>
</dbReference>
<organism evidence="2 3">
    <name type="scientific">Thermogemmata fonticola</name>
    <dbReference type="NCBI Taxonomy" id="2755323"/>
    <lineage>
        <taxon>Bacteria</taxon>
        <taxon>Pseudomonadati</taxon>
        <taxon>Planctomycetota</taxon>
        <taxon>Planctomycetia</taxon>
        <taxon>Gemmatales</taxon>
        <taxon>Gemmataceae</taxon>
        <taxon>Thermogemmata</taxon>
    </lineage>
</organism>
<gene>
    <name evidence="2" type="ORF">H0921_10480</name>
</gene>
<evidence type="ECO:0000259" key="1">
    <source>
        <dbReference type="Pfam" id="PF23500"/>
    </source>
</evidence>
<evidence type="ECO:0000313" key="3">
    <source>
        <dbReference type="Proteomes" id="UP000542342"/>
    </source>
</evidence>
<dbReference type="SUPFAM" id="SSF63829">
    <property type="entry name" value="Calcium-dependent phosphotriesterase"/>
    <property type="match status" value="1"/>
</dbReference>
<dbReference type="InterPro" id="IPR011042">
    <property type="entry name" value="6-blade_b-propeller_TolB-like"/>
</dbReference>
<dbReference type="AlphaFoldDB" id="A0A7V8VEP9"/>
<reference evidence="2 3" key="1">
    <citation type="submission" date="2020-07" db="EMBL/GenBank/DDBJ databases">
        <title>Thermogemmata thermophila gen. nov., sp. nov., a novel moderate thermophilic planctomycete from a Kamchatka hot spring.</title>
        <authorList>
            <person name="Elcheninov A.G."/>
            <person name="Podosokorskaya O.A."/>
            <person name="Kovaleva O.L."/>
            <person name="Novikov A."/>
            <person name="Bonch-Osmolovskaya E.A."/>
            <person name="Toshchakov S.V."/>
            <person name="Kublanov I.V."/>
        </authorList>
    </citation>
    <scope>NUCLEOTIDE SEQUENCE [LARGE SCALE GENOMIC DNA]</scope>
    <source>
        <strain evidence="2 3">2918</strain>
    </source>
</reference>
<comment type="caution">
    <text evidence="2">The sequence shown here is derived from an EMBL/GenBank/DDBJ whole genome shotgun (WGS) entry which is preliminary data.</text>
</comment>